<dbReference type="NCBIfam" id="NF005313">
    <property type="entry name" value="PRK06847.1"/>
    <property type="match status" value="1"/>
</dbReference>
<gene>
    <name evidence="4" type="ORF">GCM10009808_24230</name>
</gene>
<dbReference type="PANTHER" id="PTHR13789">
    <property type="entry name" value="MONOOXYGENASE"/>
    <property type="match status" value="1"/>
</dbReference>
<dbReference type="PRINTS" id="PR00420">
    <property type="entry name" value="RNGMNOXGNASE"/>
</dbReference>
<proteinExistence type="predicted"/>
<dbReference type="RefSeq" id="WP_344072982.1">
    <property type="nucleotide sequence ID" value="NZ_BAAAPL010000002.1"/>
</dbReference>
<comment type="caution">
    <text evidence="4">The sequence shown here is derived from an EMBL/GenBank/DDBJ whole genome shotgun (WGS) entry which is preliminary data.</text>
</comment>
<evidence type="ECO:0000259" key="3">
    <source>
        <dbReference type="Pfam" id="PF01494"/>
    </source>
</evidence>
<accession>A0ABP4UKB6</accession>
<protein>
    <submittedName>
        <fullName evidence="4">FAD-dependent oxidoreductase</fullName>
    </submittedName>
</protein>
<name>A0ABP4UKB6_9MICO</name>
<dbReference type="Proteomes" id="UP001501690">
    <property type="component" value="Unassembled WGS sequence"/>
</dbReference>
<dbReference type="Pfam" id="PF01494">
    <property type="entry name" value="FAD_binding_3"/>
    <property type="match status" value="1"/>
</dbReference>
<dbReference type="InterPro" id="IPR036188">
    <property type="entry name" value="FAD/NAD-bd_sf"/>
</dbReference>
<organism evidence="4 5">
    <name type="scientific">Microbacterium sediminicola</name>
    <dbReference type="NCBI Taxonomy" id="415210"/>
    <lineage>
        <taxon>Bacteria</taxon>
        <taxon>Bacillati</taxon>
        <taxon>Actinomycetota</taxon>
        <taxon>Actinomycetes</taxon>
        <taxon>Micrococcales</taxon>
        <taxon>Microbacteriaceae</taxon>
        <taxon>Microbacterium</taxon>
    </lineage>
</organism>
<dbReference type="InterPro" id="IPR050493">
    <property type="entry name" value="FAD-dep_Monooxygenase_BioMet"/>
</dbReference>
<sequence>MNAVNNVIVAGGGITGLAAACLLAEAGVAVDVLEARRTSDAVGSGISLQGNALRMLDRVGVWDQVRSAASVFDGLVLRAPDDAGTELFRVDTHRAGGVEYPAAAGMYRPDLARILRERADELGVHVHEGQKVVSVEQGEDDVIVTTASGTLFEADFLIGADGLRSTVRSLLGIEAEPEMLDFGVWRAFVPLISGVTCTELIYGGAAYYSGYSPTGPDTMYAYIVDDYEDRSELSADQMLEKMRELAAQYHGPWDEILGHLTDASRVNYTRMSFFTLPGQWHRGRIALLGDAAHTCPPTLAQGAAQGLEDAVVLAELLTSRSVIDDGMWDEFYARRLPRATAVVESSLQIAEWRRTPGKDRESAELMTTVSELLSQPL</sequence>
<reference evidence="5" key="1">
    <citation type="journal article" date="2019" name="Int. J. Syst. Evol. Microbiol.">
        <title>The Global Catalogue of Microorganisms (GCM) 10K type strain sequencing project: providing services to taxonomists for standard genome sequencing and annotation.</title>
        <authorList>
            <consortium name="The Broad Institute Genomics Platform"/>
            <consortium name="The Broad Institute Genome Sequencing Center for Infectious Disease"/>
            <person name="Wu L."/>
            <person name="Ma J."/>
        </authorList>
    </citation>
    <scope>NUCLEOTIDE SEQUENCE [LARGE SCALE GENOMIC DNA]</scope>
    <source>
        <strain evidence="5">JCM 15577</strain>
    </source>
</reference>
<evidence type="ECO:0000313" key="4">
    <source>
        <dbReference type="EMBL" id="GAA1705432.1"/>
    </source>
</evidence>
<evidence type="ECO:0000256" key="1">
    <source>
        <dbReference type="ARBA" id="ARBA00023002"/>
    </source>
</evidence>
<dbReference type="EMBL" id="BAAAPL010000002">
    <property type="protein sequence ID" value="GAA1705432.1"/>
    <property type="molecule type" value="Genomic_DNA"/>
</dbReference>
<feature type="domain" description="FAD-binding" evidence="3">
    <location>
        <begin position="6"/>
        <end position="345"/>
    </location>
</feature>
<dbReference type="Gene3D" id="3.50.50.60">
    <property type="entry name" value="FAD/NAD(P)-binding domain"/>
    <property type="match status" value="1"/>
</dbReference>
<dbReference type="InterPro" id="IPR002938">
    <property type="entry name" value="FAD-bd"/>
</dbReference>
<keyword evidence="2" id="KW-0503">Monooxygenase</keyword>
<dbReference type="PANTHER" id="PTHR13789:SF309">
    <property type="entry name" value="PUTATIVE (AFU_ORTHOLOGUE AFUA_6G14510)-RELATED"/>
    <property type="match status" value="1"/>
</dbReference>
<evidence type="ECO:0000313" key="5">
    <source>
        <dbReference type="Proteomes" id="UP001501690"/>
    </source>
</evidence>
<keyword evidence="5" id="KW-1185">Reference proteome</keyword>
<keyword evidence="1" id="KW-0560">Oxidoreductase</keyword>
<evidence type="ECO:0000256" key="2">
    <source>
        <dbReference type="ARBA" id="ARBA00023033"/>
    </source>
</evidence>
<dbReference type="SUPFAM" id="SSF51905">
    <property type="entry name" value="FAD/NAD(P)-binding domain"/>
    <property type="match status" value="1"/>
</dbReference>